<keyword evidence="2" id="KW-0378">Hydrolase</keyword>
<gene>
    <name evidence="2" type="ORF">FJV41_25330</name>
</gene>
<dbReference type="EMBL" id="VIFM01000110">
    <property type="protein sequence ID" value="TQF13138.1"/>
    <property type="molecule type" value="Genomic_DNA"/>
</dbReference>
<name>A0A540WVU9_9BACT</name>
<dbReference type="RefSeq" id="WP_141645120.1">
    <property type="nucleotide sequence ID" value="NZ_VIFM01000110.1"/>
</dbReference>
<evidence type="ECO:0000313" key="2">
    <source>
        <dbReference type="EMBL" id="TQF13138.1"/>
    </source>
</evidence>
<dbReference type="PANTHER" id="PTHR40254:SF1">
    <property type="entry name" value="BLR0577 PROTEIN"/>
    <property type="match status" value="1"/>
</dbReference>
<dbReference type="Pfam" id="PF13454">
    <property type="entry name" value="NAD_binding_9"/>
    <property type="match status" value="1"/>
</dbReference>
<dbReference type="InterPro" id="IPR038732">
    <property type="entry name" value="HpyO/CreE_NAD-binding"/>
</dbReference>
<dbReference type="AlphaFoldDB" id="A0A540WVU9"/>
<dbReference type="InterPro" id="IPR036188">
    <property type="entry name" value="FAD/NAD-bd_sf"/>
</dbReference>
<evidence type="ECO:0000259" key="1">
    <source>
        <dbReference type="Pfam" id="PF13454"/>
    </source>
</evidence>
<proteinExistence type="predicted"/>
<dbReference type="OrthoDB" id="101972at2"/>
<feature type="non-terminal residue" evidence="2">
    <location>
        <position position="1"/>
    </location>
</feature>
<dbReference type="GO" id="GO:0016787">
    <property type="term" value="F:hydrolase activity"/>
    <property type="evidence" value="ECO:0007669"/>
    <property type="project" value="UniProtKB-KW"/>
</dbReference>
<dbReference type="Proteomes" id="UP000315369">
    <property type="component" value="Unassembled WGS sequence"/>
</dbReference>
<dbReference type="PANTHER" id="PTHR40254">
    <property type="entry name" value="BLR0577 PROTEIN"/>
    <property type="match status" value="1"/>
</dbReference>
<evidence type="ECO:0000313" key="3">
    <source>
        <dbReference type="Proteomes" id="UP000315369"/>
    </source>
</evidence>
<comment type="caution">
    <text evidence="2">The sequence shown here is derived from an EMBL/GenBank/DDBJ whole genome shotgun (WGS) entry which is preliminary data.</text>
</comment>
<dbReference type="Gene3D" id="3.50.50.60">
    <property type="entry name" value="FAD/NAD(P)-binding domain"/>
    <property type="match status" value="2"/>
</dbReference>
<feature type="domain" description="FAD-dependent urate hydroxylase HpyO/Asp monooxygenase CreE-like FAD/NAD(P)-binding" evidence="1">
    <location>
        <begin position="2"/>
        <end position="114"/>
    </location>
</feature>
<organism evidence="2 3">
    <name type="scientific">Myxococcus llanfairpwllgwyngyllgogerychwyrndrobwllllantysiliogogogochensis</name>
    <dbReference type="NCBI Taxonomy" id="2590453"/>
    <lineage>
        <taxon>Bacteria</taxon>
        <taxon>Pseudomonadati</taxon>
        <taxon>Myxococcota</taxon>
        <taxon>Myxococcia</taxon>
        <taxon>Myxococcales</taxon>
        <taxon>Cystobacterineae</taxon>
        <taxon>Myxococcaceae</taxon>
        <taxon>Myxococcus</taxon>
    </lineage>
</organism>
<sequence>VGQGLAYSTRSQRHLLNVPASRMGAFADEPEHFLRWLRQETPDTEAGDFVPRLRYGQYLEAVLKETVTRAPPGVQLETLAGEVTSTREHGGLVTLSTRSGGELVARTVVLALGNASPADLRVADGGLYASPRYHRSPWAPDALAGIGEHDAVLLIGTGLTMVDAVLSLEEMGHQGPLHALSRHGLLPHRHPRAAAPGTYASPGIRDVLRALRREGLRAPEPSHPIPVRVRALLRVLRHEVRLATQAGASWRAVVDALRPVTVPLWQRLDDGERKRFLRHLRAYWDVHRHRMAPDVGDGVERLRAQGRLALYAARVRGFQLDDSGTVRVSVRRRGERREEQLQVHHVVNCTGPEGSVTRHGHPLLKHLAEAGRVRPDALGLGLDTDRHGALLDARGHAGGRLFTLGPLRRGELWETTAVPEIRTQARALAEHLLKRLGHGFVAPRRSAG</sequence>
<dbReference type="SUPFAM" id="SSF51905">
    <property type="entry name" value="FAD/NAD(P)-binding domain"/>
    <property type="match status" value="2"/>
</dbReference>
<dbReference type="InterPro" id="IPR052189">
    <property type="entry name" value="L-asp_N-monooxygenase_NS-form"/>
</dbReference>
<keyword evidence="3" id="KW-1185">Reference proteome</keyword>
<protein>
    <submittedName>
        <fullName evidence="2">Hydroxyacylglutathione hydrolase</fullName>
    </submittedName>
</protein>
<reference evidence="2 3" key="1">
    <citation type="submission" date="2019-06" db="EMBL/GenBank/DDBJ databases">
        <authorList>
            <person name="Livingstone P."/>
            <person name="Whitworth D."/>
        </authorList>
    </citation>
    <scope>NUCLEOTIDE SEQUENCE [LARGE SCALE GENOMIC DNA]</scope>
    <source>
        <strain evidence="2 3">AM401</strain>
    </source>
</reference>
<accession>A0A540WVU9</accession>